<dbReference type="PANTHER" id="PTHR39338:SF7">
    <property type="entry name" value="BLL6692 PROTEIN"/>
    <property type="match status" value="1"/>
</dbReference>
<dbReference type="Proteomes" id="UP000807825">
    <property type="component" value="Unassembled WGS sequence"/>
</dbReference>
<evidence type="ECO:0000313" key="2">
    <source>
        <dbReference type="Proteomes" id="UP000807825"/>
    </source>
</evidence>
<protein>
    <recommendedName>
        <fullName evidence="3">VWA domain-containing protein</fullName>
    </recommendedName>
</protein>
<dbReference type="PANTHER" id="PTHR39338">
    <property type="entry name" value="BLL5662 PROTEIN-RELATED"/>
    <property type="match status" value="1"/>
</dbReference>
<dbReference type="AlphaFoldDB" id="A0A9D6Z312"/>
<organism evidence="1 2">
    <name type="scientific">Desulfomonile tiedjei</name>
    <dbReference type="NCBI Taxonomy" id="2358"/>
    <lineage>
        <taxon>Bacteria</taxon>
        <taxon>Pseudomonadati</taxon>
        <taxon>Thermodesulfobacteriota</taxon>
        <taxon>Desulfomonilia</taxon>
        <taxon>Desulfomonilales</taxon>
        <taxon>Desulfomonilaceae</taxon>
        <taxon>Desulfomonile</taxon>
    </lineage>
</organism>
<dbReference type="EMBL" id="JACRDE010000184">
    <property type="protein sequence ID" value="MBI5249132.1"/>
    <property type="molecule type" value="Genomic_DNA"/>
</dbReference>
<sequence length="397" mass="45330">MFVNFFYTLRESGVPVSPTSFLRLQKALGGGLVTSLNDFYTAARTILVKSERYFDIYDRVFAHHFHGAELPDFRGVDLDTAARELLDEWLKNPDALAEALGISREKLQTMSPEELIKYFMDRLKEQNEAHHGGSRWIGTGGTSPVGHSGFHPGGMRVGGRSMGKSAIKVALDRRYKDYSMEGPLTEAQMGEALKRLRKMVPVGPKDRVNVEDTIRATTKNAGEIEIVFERSLRDRLKVILMIDNGGWSMDPYVDVVQTLFNYARSQFKDVKTFYYHNTIYDFVWEDPPRRYKPQKVEDLASRDPETRLIIVGDASMAPYELMATDGSIHIEERSGLPSIDRLHLLTKLFHRSVWLNPTPSRLWPMTRTIGIVANIFQMFELTLEGLDNAVTFLMRRN</sequence>
<evidence type="ECO:0008006" key="3">
    <source>
        <dbReference type="Google" id="ProtNLM"/>
    </source>
</evidence>
<evidence type="ECO:0000313" key="1">
    <source>
        <dbReference type="EMBL" id="MBI5249132.1"/>
    </source>
</evidence>
<reference evidence="1" key="1">
    <citation type="submission" date="2020-07" db="EMBL/GenBank/DDBJ databases">
        <title>Huge and variable diversity of episymbiotic CPR bacteria and DPANN archaea in groundwater ecosystems.</title>
        <authorList>
            <person name="He C.Y."/>
            <person name="Keren R."/>
            <person name="Whittaker M."/>
            <person name="Farag I.F."/>
            <person name="Doudna J."/>
            <person name="Cate J.H.D."/>
            <person name="Banfield J.F."/>
        </authorList>
    </citation>
    <scope>NUCLEOTIDE SEQUENCE</scope>
    <source>
        <strain evidence="1">NC_groundwater_1664_Pr3_B-0.1um_52_9</strain>
    </source>
</reference>
<accession>A0A9D6Z312</accession>
<proteinExistence type="predicted"/>
<name>A0A9D6Z312_9BACT</name>
<gene>
    <name evidence="1" type="ORF">HY912_06530</name>
</gene>
<comment type="caution">
    <text evidence="1">The sequence shown here is derived from an EMBL/GenBank/DDBJ whole genome shotgun (WGS) entry which is preliminary data.</text>
</comment>